<protein>
    <submittedName>
        <fullName evidence="1">DUF4241 domain-containing protein</fullName>
    </submittedName>
</protein>
<keyword evidence="2" id="KW-1185">Reference proteome</keyword>
<sequence>MVEGRRFEFDDVTYVVEPFELGPLVLPTGEIVGCDPLVSHTTPFVDTVEPGTYPLRAWVAVLHKDQVEWQRRIAALQLVIVDEPVASWTMAAHADQDVASLDEDSYFGYGVDAGTGTLADRVTIETLQSWDFDRIDETFIPAQIPLDPIEAVISAVVDENTGANVYVVGSGWGDGSYATYVGWTADGCIATFVTDFQVLPDA</sequence>
<evidence type="ECO:0000313" key="2">
    <source>
        <dbReference type="Proteomes" id="UP001500218"/>
    </source>
</evidence>
<evidence type="ECO:0000313" key="1">
    <source>
        <dbReference type="EMBL" id="GAA1819523.1"/>
    </source>
</evidence>
<organism evidence="1 2">
    <name type="scientific">Luedemannella flava</name>
    <dbReference type="NCBI Taxonomy" id="349316"/>
    <lineage>
        <taxon>Bacteria</taxon>
        <taxon>Bacillati</taxon>
        <taxon>Actinomycetota</taxon>
        <taxon>Actinomycetes</taxon>
        <taxon>Micromonosporales</taxon>
        <taxon>Micromonosporaceae</taxon>
        <taxon>Luedemannella</taxon>
    </lineage>
</organism>
<proteinExistence type="predicted"/>
<dbReference type="Pfam" id="PF14025">
    <property type="entry name" value="DUF4241"/>
    <property type="match status" value="1"/>
</dbReference>
<accession>A0ABN2MC03</accession>
<name>A0ABN2MC03_9ACTN</name>
<comment type="caution">
    <text evidence="1">The sequence shown here is derived from an EMBL/GenBank/DDBJ whole genome shotgun (WGS) entry which is preliminary data.</text>
</comment>
<reference evidence="1 2" key="1">
    <citation type="journal article" date="2019" name="Int. J. Syst. Evol. Microbiol.">
        <title>The Global Catalogue of Microorganisms (GCM) 10K type strain sequencing project: providing services to taxonomists for standard genome sequencing and annotation.</title>
        <authorList>
            <consortium name="The Broad Institute Genomics Platform"/>
            <consortium name="The Broad Institute Genome Sequencing Center for Infectious Disease"/>
            <person name="Wu L."/>
            <person name="Ma J."/>
        </authorList>
    </citation>
    <scope>NUCLEOTIDE SEQUENCE [LARGE SCALE GENOMIC DNA]</scope>
    <source>
        <strain evidence="1 2">JCM 13250</strain>
    </source>
</reference>
<dbReference type="EMBL" id="BAAALT010000164">
    <property type="protein sequence ID" value="GAA1819523.1"/>
    <property type="molecule type" value="Genomic_DNA"/>
</dbReference>
<dbReference type="Proteomes" id="UP001500218">
    <property type="component" value="Unassembled WGS sequence"/>
</dbReference>
<dbReference type="InterPro" id="IPR025335">
    <property type="entry name" value="DUF4241"/>
</dbReference>
<gene>
    <name evidence="1" type="ORF">GCM10009682_45090</name>
</gene>